<dbReference type="Pfam" id="PF16657">
    <property type="entry name" value="Malt_amylase_C"/>
    <property type="match status" value="1"/>
</dbReference>
<accession>A0A7C1FIP9</accession>
<reference evidence="4" key="1">
    <citation type="journal article" date="2020" name="mSystems">
        <title>Genome- and Community-Level Interaction Insights into Carbon Utilization and Element Cycling Functions of Hydrothermarchaeota in Hydrothermal Sediment.</title>
        <authorList>
            <person name="Zhou Z."/>
            <person name="Liu Y."/>
            <person name="Xu W."/>
            <person name="Pan J."/>
            <person name="Luo Z.H."/>
            <person name="Li M."/>
        </authorList>
    </citation>
    <scope>NUCLEOTIDE SEQUENCE [LARGE SCALE GENOMIC DNA]</scope>
    <source>
        <strain evidence="4">SpSt-289</strain>
    </source>
</reference>
<dbReference type="SUPFAM" id="SSF51445">
    <property type="entry name" value="(Trans)glycosidases"/>
    <property type="match status" value="1"/>
</dbReference>
<gene>
    <name evidence="4" type="ORF">ENQ20_08560</name>
</gene>
<evidence type="ECO:0000313" key="4">
    <source>
        <dbReference type="EMBL" id="HDX31534.1"/>
    </source>
</evidence>
<keyword evidence="1" id="KW-0378">Hydrolase</keyword>
<dbReference type="EMBL" id="DSMG01000084">
    <property type="protein sequence ID" value="HDX31534.1"/>
    <property type="molecule type" value="Genomic_DNA"/>
</dbReference>
<dbReference type="AlphaFoldDB" id="A0A7C1FIP9"/>
<dbReference type="PANTHER" id="PTHR10357">
    <property type="entry name" value="ALPHA-AMYLASE FAMILY MEMBER"/>
    <property type="match status" value="1"/>
</dbReference>
<evidence type="ECO:0000259" key="3">
    <source>
        <dbReference type="SMART" id="SM00642"/>
    </source>
</evidence>
<dbReference type="InterPro" id="IPR013780">
    <property type="entry name" value="Glyco_hydro_b"/>
</dbReference>
<dbReference type="InterPro" id="IPR032091">
    <property type="entry name" value="Malt_amylase-like_C"/>
</dbReference>
<evidence type="ECO:0000256" key="2">
    <source>
        <dbReference type="ARBA" id="ARBA00023295"/>
    </source>
</evidence>
<dbReference type="Pfam" id="PF00128">
    <property type="entry name" value="Alpha-amylase"/>
    <property type="match status" value="1"/>
</dbReference>
<dbReference type="SMART" id="SM00642">
    <property type="entry name" value="Aamy"/>
    <property type="match status" value="1"/>
</dbReference>
<dbReference type="GO" id="GO:0005975">
    <property type="term" value="P:carbohydrate metabolic process"/>
    <property type="evidence" value="ECO:0007669"/>
    <property type="project" value="InterPro"/>
</dbReference>
<name>A0A7C1FIP9_9CHLR</name>
<dbReference type="GO" id="GO:0016798">
    <property type="term" value="F:hydrolase activity, acting on glycosyl bonds"/>
    <property type="evidence" value="ECO:0007669"/>
    <property type="project" value="UniProtKB-KW"/>
</dbReference>
<dbReference type="Gene3D" id="3.20.20.80">
    <property type="entry name" value="Glycosidases"/>
    <property type="match status" value="1"/>
</dbReference>
<organism evidence="4">
    <name type="scientific">Caldilinea aerophila</name>
    <dbReference type="NCBI Taxonomy" id="133453"/>
    <lineage>
        <taxon>Bacteria</taxon>
        <taxon>Bacillati</taxon>
        <taxon>Chloroflexota</taxon>
        <taxon>Caldilineae</taxon>
        <taxon>Caldilineales</taxon>
        <taxon>Caldilineaceae</taxon>
        <taxon>Caldilinea</taxon>
    </lineage>
</organism>
<dbReference type="InterPro" id="IPR006047">
    <property type="entry name" value="GH13_cat_dom"/>
</dbReference>
<evidence type="ECO:0000256" key="1">
    <source>
        <dbReference type="ARBA" id="ARBA00022801"/>
    </source>
</evidence>
<dbReference type="SUPFAM" id="SSF51011">
    <property type="entry name" value="Glycosyl hydrolase domain"/>
    <property type="match status" value="1"/>
</dbReference>
<proteinExistence type="predicted"/>
<dbReference type="InterPro" id="IPR017853">
    <property type="entry name" value="GH"/>
</dbReference>
<comment type="caution">
    <text evidence="4">The sequence shown here is derived from an EMBL/GenBank/DDBJ whole genome shotgun (WGS) entry which is preliminary data.</text>
</comment>
<dbReference type="PANTHER" id="PTHR10357:SF210">
    <property type="entry name" value="MALTODEXTRIN GLUCOSIDASE"/>
    <property type="match status" value="1"/>
</dbReference>
<sequence>MVFRTPDWVKHAVFYQIFPDRFARSARLVHAPGIQFKPWGSPPEEQGFQGGDLLGIVDKLDYLQELGVNALYLNPIFASASNHRYHTYDYMQVDPLLGGNAALRELLDAAHARNMYVVLDGVFNHASRGFWAFHHILECGSDSPYIDWFIVRGWPLRPYEHSAEKPHNYDAWWDLPALPKFNIKNPGVRKYLLDVARYWIDFGIDGWRLDVPEEIKDVEFWCAFRATVKEGNPDAYIVGEIWHEAREWLTGDRFDAVMNYVFSRLALGFFGAETLRTDYKPGGYTLVTLDAGDLAAGIHHMLSIYPWEVAQAQLNLLDSHDTARTLWTVGGDESALRLCTLFQMTMPGAPCIYYGNEIGMTGATDPFCRGAFPWHDETQWNFDLLDFFKRAIRLRRQHAVLRTGAYETLYAAHDVFGFVRSLGSRHVIVLFNRNRAAQQIDLTLPARLPADGRFSAIWGQGEYSASDGKISGVTLPPREALILLNEPEYAPLPG</sequence>
<protein>
    <submittedName>
        <fullName evidence="4">Alpha-amylase</fullName>
    </submittedName>
</protein>
<feature type="domain" description="Glycosyl hydrolase family 13 catalytic" evidence="3">
    <location>
        <begin position="16"/>
        <end position="395"/>
    </location>
</feature>
<keyword evidence="2" id="KW-0326">Glycosidase</keyword>
<dbReference type="CDD" id="cd11338">
    <property type="entry name" value="AmyAc_CMD"/>
    <property type="match status" value="1"/>
</dbReference>
<dbReference type="Gene3D" id="2.60.40.1180">
    <property type="entry name" value="Golgi alpha-mannosidase II"/>
    <property type="match status" value="1"/>
</dbReference>